<feature type="region of interest" description="Disordered" evidence="1">
    <location>
        <begin position="44"/>
        <end position="100"/>
    </location>
</feature>
<dbReference type="InterPro" id="IPR016656">
    <property type="entry name" value="TFIIE-bsu"/>
</dbReference>
<dbReference type="GO" id="GO:0001097">
    <property type="term" value="F:TFIIH-class transcription factor complex binding"/>
    <property type="evidence" value="ECO:0007669"/>
    <property type="project" value="TreeGrafter"/>
</dbReference>
<sequence>MRQIARDVPLSEAPGCGSATVFARLLCLLIGMSQVEKVREQFRKRQLDQKSVAGEAARAKKPKTESKRGGRGRGRGRGSKAAEAAQEAAADPSSTDATGGASLRATLKSATTVRPSLQAAQQQRQAAQSAALGAAPIGKLLKDVLDLLKEKRPEPVSKAQIKSAKGIDVSDLPELQEQLQQHSNIEQTPSGGYVFKALHQLDGKDDLLRLVRRSPGGLLAEDLPESYEGVLTDLQALKESGEIWLIRSGGGDIAYPRDNSCQIPMDDEICKLWHEIKLPSETHEMVAALEAAKLIPTPRAMPRQREQKAAKEKKKRAPRFGAKITNAHLPELFVGEAPVQIDTK</sequence>
<keyword evidence="4" id="KW-1185">Reference proteome</keyword>
<dbReference type="AlphaFoldDB" id="A0AAW1Q6A7"/>
<dbReference type="Pfam" id="PF18121">
    <property type="entry name" value="TFA2_Winged_2"/>
    <property type="match status" value="1"/>
</dbReference>
<dbReference type="InterPro" id="IPR040501">
    <property type="entry name" value="TFA2_Winged_2"/>
</dbReference>
<dbReference type="Proteomes" id="UP001438707">
    <property type="component" value="Unassembled WGS sequence"/>
</dbReference>
<feature type="region of interest" description="Disordered" evidence="1">
    <location>
        <begin position="300"/>
        <end position="321"/>
    </location>
</feature>
<evidence type="ECO:0000256" key="1">
    <source>
        <dbReference type="SAM" id="MobiDB-lite"/>
    </source>
</evidence>
<proteinExistence type="predicted"/>
<feature type="domain" description="TFA2 Winged helix" evidence="2">
    <location>
        <begin position="204"/>
        <end position="248"/>
    </location>
</feature>
<evidence type="ECO:0000259" key="2">
    <source>
        <dbReference type="Pfam" id="PF18121"/>
    </source>
</evidence>
<name>A0AAW1Q6A7_9CHLO</name>
<accession>A0AAW1Q6A7</accession>
<reference evidence="3 4" key="1">
    <citation type="journal article" date="2024" name="Nat. Commun.">
        <title>Phylogenomics reveals the evolutionary origins of lichenization in chlorophyte algae.</title>
        <authorList>
            <person name="Puginier C."/>
            <person name="Libourel C."/>
            <person name="Otte J."/>
            <person name="Skaloud P."/>
            <person name="Haon M."/>
            <person name="Grisel S."/>
            <person name="Petersen M."/>
            <person name="Berrin J.G."/>
            <person name="Delaux P.M."/>
            <person name="Dal Grande F."/>
            <person name="Keller J."/>
        </authorList>
    </citation>
    <scope>NUCLEOTIDE SEQUENCE [LARGE SCALE GENOMIC DNA]</scope>
    <source>
        <strain evidence="3 4">SAG 2145</strain>
    </source>
</reference>
<dbReference type="GO" id="GO:0006367">
    <property type="term" value="P:transcription initiation at RNA polymerase II promoter"/>
    <property type="evidence" value="ECO:0007669"/>
    <property type="project" value="InterPro"/>
</dbReference>
<protein>
    <recommendedName>
        <fullName evidence="2">TFA2 Winged helix domain-containing protein</fullName>
    </recommendedName>
</protein>
<dbReference type="PANTHER" id="PTHR12716:SF8">
    <property type="entry name" value="TRANSCRIPTION INITIATION FACTOR IIE SUBUNIT BETA"/>
    <property type="match status" value="1"/>
</dbReference>
<dbReference type="PANTHER" id="PTHR12716">
    <property type="entry name" value="TRANSCRIPTION INITIATION FACTOR IIE, BETA SUBUNIT"/>
    <property type="match status" value="1"/>
</dbReference>
<dbReference type="GO" id="GO:0005673">
    <property type="term" value="C:transcription factor TFIIE complex"/>
    <property type="evidence" value="ECO:0007669"/>
    <property type="project" value="InterPro"/>
</dbReference>
<feature type="compositionally biased region" description="Basic residues" evidence="1">
    <location>
        <begin position="69"/>
        <end position="78"/>
    </location>
</feature>
<organism evidence="3 4">
    <name type="scientific">Apatococcus lobatus</name>
    <dbReference type="NCBI Taxonomy" id="904363"/>
    <lineage>
        <taxon>Eukaryota</taxon>
        <taxon>Viridiplantae</taxon>
        <taxon>Chlorophyta</taxon>
        <taxon>core chlorophytes</taxon>
        <taxon>Trebouxiophyceae</taxon>
        <taxon>Chlorellales</taxon>
        <taxon>Chlorellaceae</taxon>
        <taxon>Apatococcus</taxon>
    </lineage>
</organism>
<evidence type="ECO:0000313" key="3">
    <source>
        <dbReference type="EMBL" id="KAK9816406.1"/>
    </source>
</evidence>
<dbReference type="EMBL" id="JALJOS010000076">
    <property type="protein sequence ID" value="KAK9816406.1"/>
    <property type="molecule type" value="Genomic_DNA"/>
</dbReference>
<feature type="compositionally biased region" description="Low complexity" evidence="1">
    <location>
        <begin position="81"/>
        <end position="90"/>
    </location>
</feature>
<evidence type="ECO:0000313" key="4">
    <source>
        <dbReference type="Proteomes" id="UP001438707"/>
    </source>
</evidence>
<comment type="caution">
    <text evidence="3">The sequence shown here is derived from an EMBL/GenBank/DDBJ whole genome shotgun (WGS) entry which is preliminary data.</text>
</comment>
<gene>
    <name evidence="3" type="ORF">WJX74_009940</name>
</gene>